<dbReference type="PRINTS" id="PR00433">
    <property type="entry name" value="IL6GCSFMGF"/>
</dbReference>
<dbReference type="GO" id="GO:0005576">
    <property type="term" value="C:extracellular region"/>
    <property type="evidence" value="ECO:0007669"/>
    <property type="project" value="UniProtKB-SubCell"/>
</dbReference>
<dbReference type="GO" id="GO:0005125">
    <property type="term" value="F:cytokine activity"/>
    <property type="evidence" value="ECO:0007669"/>
    <property type="project" value="InterPro"/>
</dbReference>
<keyword evidence="3" id="KW-0964">Secreted</keyword>
<keyword evidence="4" id="KW-0339">Growth factor</keyword>
<keyword evidence="9" id="KW-1185">Reference proteome</keyword>
<gene>
    <name evidence="8" type="primary">CSF3</name>
</gene>
<dbReference type="GO" id="GO:0005130">
    <property type="term" value="F:granulocyte colony-stimulating factor receptor binding"/>
    <property type="evidence" value="ECO:0007669"/>
    <property type="project" value="TreeGrafter"/>
</dbReference>
<keyword evidence="6" id="KW-0325">Glycoprotein</keyword>
<dbReference type="RefSeq" id="XP_044303132.1">
    <property type="nucleotide sequence ID" value="XM_044447197.1"/>
</dbReference>
<dbReference type="GeneID" id="123031828"/>
<organism evidence="8 9">
    <name type="scientific">Varanus komodoensis</name>
    <name type="common">Komodo dragon</name>
    <dbReference type="NCBI Taxonomy" id="61221"/>
    <lineage>
        <taxon>Eukaryota</taxon>
        <taxon>Metazoa</taxon>
        <taxon>Chordata</taxon>
        <taxon>Craniata</taxon>
        <taxon>Vertebrata</taxon>
        <taxon>Euteleostomi</taxon>
        <taxon>Lepidosauria</taxon>
        <taxon>Squamata</taxon>
        <taxon>Bifurcata</taxon>
        <taxon>Unidentata</taxon>
        <taxon>Episquamata</taxon>
        <taxon>Toxicofera</taxon>
        <taxon>Anguimorpha</taxon>
        <taxon>Paleoanguimorpha</taxon>
        <taxon>Varanoidea</taxon>
        <taxon>Varanidae</taxon>
        <taxon>Varanus</taxon>
    </lineage>
</organism>
<name>A0A8D2LCP4_VARKO</name>
<proteinExistence type="inferred from homology"/>
<reference evidence="8" key="2">
    <citation type="submission" date="2025-09" db="UniProtKB">
        <authorList>
            <consortium name="Ensembl"/>
        </authorList>
    </citation>
    <scope>IDENTIFICATION</scope>
</reference>
<evidence type="ECO:0000256" key="4">
    <source>
        <dbReference type="ARBA" id="ARBA00023030"/>
    </source>
</evidence>
<dbReference type="GO" id="GO:0006955">
    <property type="term" value="P:immune response"/>
    <property type="evidence" value="ECO:0007669"/>
    <property type="project" value="InterPro"/>
</dbReference>
<dbReference type="PANTHER" id="PTHR10511">
    <property type="entry name" value="GRANULOCYTE COLONY-STIMULATING FACTOR"/>
    <property type="match status" value="1"/>
</dbReference>
<reference evidence="8" key="1">
    <citation type="submission" date="2025-08" db="UniProtKB">
        <authorList>
            <consortium name="Ensembl"/>
        </authorList>
    </citation>
    <scope>IDENTIFICATION</scope>
</reference>
<evidence type="ECO:0000313" key="9">
    <source>
        <dbReference type="Proteomes" id="UP000694545"/>
    </source>
</evidence>
<dbReference type="InterPro" id="IPR009079">
    <property type="entry name" value="4_helix_cytokine-like_core"/>
</dbReference>
<dbReference type="SMART" id="SM00126">
    <property type="entry name" value="IL6"/>
    <property type="match status" value="1"/>
</dbReference>
<dbReference type="OrthoDB" id="9896489at2759"/>
<evidence type="ECO:0000256" key="5">
    <source>
        <dbReference type="ARBA" id="ARBA00023157"/>
    </source>
</evidence>
<feature type="signal peptide" evidence="7">
    <location>
        <begin position="1"/>
        <end position="23"/>
    </location>
</feature>
<sequence>MNSALSGILSLISVALWSRLCSAVPLAEFSGDPGFQEFIRKNREFVYKIKSDVTALKNLVHKDFKLGSDDELSMVQGILGINQVDHSHCPKNPCDTEGCFNQIQTGLHTYHAYLSYIAQILPSYAGQVAALQLENTNLSSNIQLQMEESGMSTVTYPQAENQLSFPETQRVMGSYLVLRNLQKFMEMTFRALRHCSA</sequence>
<dbReference type="InterPro" id="IPR040117">
    <property type="entry name" value="GCSF/MGF"/>
</dbReference>
<dbReference type="InterPro" id="IPR030473">
    <property type="entry name" value="IL6/GCSF/MGF_CS"/>
</dbReference>
<comment type="subcellular location">
    <subcellularLocation>
        <location evidence="1">Secreted</location>
    </subcellularLocation>
</comment>
<dbReference type="PANTHER" id="PTHR10511:SF2">
    <property type="entry name" value="GRANULOCYTE COLONY-STIMULATING FACTOR"/>
    <property type="match status" value="1"/>
</dbReference>
<dbReference type="SUPFAM" id="SSF47266">
    <property type="entry name" value="4-helical cytokines"/>
    <property type="match status" value="1"/>
</dbReference>
<dbReference type="Gene3D" id="1.20.1250.10">
    <property type="match status" value="1"/>
</dbReference>
<comment type="similarity">
    <text evidence="2">Belongs to the IL-6 superfamily.</text>
</comment>
<dbReference type="PRINTS" id="PR00434">
    <property type="entry name" value="INTERLEUKIN6"/>
</dbReference>
<evidence type="ECO:0000256" key="7">
    <source>
        <dbReference type="SAM" id="SignalP"/>
    </source>
</evidence>
<evidence type="ECO:0000256" key="2">
    <source>
        <dbReference type="ARBA" id="ARBA00007432"/>
    </source>
</evidence>
<evidence type="ECO:0000256" key="1">
    <source>
        <dbReference type="ARBA" id="ARBA00004613"/>
    </source>
</evidence>
<keyword evidence="7" id="KW-0732">Signal</keyword>
<dbReference type="PROSITE" id="PS00254">
    <property type="entry name" value="INTERLEUKIN_6"/>
    <property type="match status" value="1"/>
</dbReference>
<dbReference type="GO" id="GO:0045639">
    <property type="term" value="P:positive regulation of myeloid cell differentiation"/>
    <property type="evidence" value="ECO:0007669"/>
    <property type="project" value="InterPro"/>
</dbReference>
<accession>A0A8D2LCP4</accession>
<evidence type="ECO:0000256" key="3">
    <source>
        <dbReference type="ARBA" id="ARBA00022525"/>
    </source>
</evidence>
<dbReference type="Pfam" id="PF16647">
    <property type="entry name" value="GCSF"/>
    <property type="match status" value="1"/>
</dbReference>
<evidence type="ECO:0000256" key="6">
    <source>
        <dbReference type="ARBA" id="ARBA00023180"/>
    </source>
</evidence>
<dbReference type="KEGG" id="vko:123031828"/>
<dbReference type="InterPro" id="IPR030474">
    <property type="entry name" value="IL-6/GCSF/MGF"/>
</dbReference>
<dbReference type="Ensembl" id="ENSVKKT00000020170.1">
    <property type="protein sequence ID" value="ENSVKKP00000019685.1"/>
    <property type="gene ID" value="ENSVKKG00000013329.1"/>
</dbReference>
<dbReference type="AlphaFoldDB" id="A0A8D2LCP4"/>
<dbReference type="GO" id="GO:0008083">
    <property type="term" value="F:growth factor activity"/>
    <property type="evidence" value="ECO:0007669"/>
    <property type="project" value="UniProtKB-KW"/>
</dbReference>
<evidence type="ECO:0000313" key="8">
    <source>
        <dbReference type="Ensembl" id="ENSVKKP00000019685.1"/>
    </source>
</evidence>
<dbReference type="Proteomes" id="UP000694545">
    <property type="component" value="Unplaced"/>
</dbReference>
<protein>
    <submittedName>
        <fullName evidence="8">Colony stimulating factor 3</fullName>
    </submittedName>
</protein>
<dbReference type="CTD" id="1440"/>
<keyword evidence="5" id="KW-1015">Disulfide bond</keyword>
<feature type="chain" id="PRO_5034996167" evidence="7">
    <location>
        <begin position="24"/>
        <end position="197"/>
    </location>
</feature>
<dbReference type="OMA" id="APLEQCH"/>